<keyword evidence="5" id="KW-1185">Reference proteome</keyword>
<reference evidence="4 5" key="1">
    <citation type="submission" date="2016-10" db="EMBL/GenBank/DDBJ databases">
        <authorList>
            <person name="de Groot N.N."/>
        </authorList>
    </citation>
    <scope>NUCLEOTIDE SEQUENCE [LARGE SCALE GENOMIC DNA]</scope>
    <source>
        <strain evidence="4 5">S5-249</strain>
    </source>
</reference>
<accession>A0A1I6JBR3</accession>
<dbReference type="InterPro" id="IPR015424">
    <property type="entry name" value="PyrdxlP-dep_Trfase"/>
</dbReference>
<protein>
    <submittedName>
        <fullName evidence="4">L-threonine O-3-phosphate decarboxylase</fullName>
    </submittedName>
</protein>
<keyword evidence="2" id="KW-0663">Pyridoxal phosphate</keyword>
<dbReference type="Pfam" id="PF00155">
    <property type="entry name" value="Aminotran_1_2"/>
    <property type="match status" value="1"/>
</dbReference>
<dbReference type="InterPro" id="IPR015421">
    <property type="entry name" value="PyrdxlP-dep_Trfase_major"/>
</dbReference>
<dbReference type="AlphaFoldDB" id="A0A1I6JBR3"/>
<feature type="domain" description="Aminotransferase class I/classII large" evidence="3">
    <location>
        <begin position="131"/>
        <end position="322"/>
    </location>
</feature>
<dbReference type="Proteomes" id="UP000198824">
    <property type="component" value="Unassembled WGS sequence"/>
</dbReference>
<dbReference type="STRING" id="1166337.SAMN05192580_0070"/>
<name>A0A1I6JBR3_9SPHN</name>
<dbReference type="PANTHER" id="PTHR42885:SF1">
    <property type="entry name" value="THREONINE-PHOSPHATE DECARBOXYLASE"/>
    <property type="match status" value="1"/>
</dbReference>
<evidence type="ECO:0000313" key="5">
    <source>
        <dbReference type="Proteomes" id="UP000198824"/>
    </source>
</evidence>
<dbReference type="InterPro" id="IPR004839">
    <property type="entry name" value="Aminotransferase_I/II_large"/>
</dbReference>
<gene>
    <name evidence="4" type="ORF">SAMN05192580_0070</name>
</gene>
<dbReference type="Gene3D" id="3.90.1150.10">
    <property type="entry name" value="Aspartate Aminotransferase, domain 1"/>
    <property type="match status" value="1"/>
</dbReference>
<dbReference type="OrthoDB" id="9799304at2"/>
<organism evidence="4 5">
    <name type="scientific">Sphingomonas jatrophae</name>
    <dbReference type="NCBI Taxonomy" id="1166337"/>
    <lineage>
        <taxon>Bacteria</taxon>
        <taxon>Pseudomonadati</taxon>
        <taxon>Pseudomonadota</taxon>
        <taxon>Alphaproteobacteria</taxon>
        <taxon>Sphingomonadales</taxon>
        <taxon>Sphingomonadaceae</taxon>
        <taxon>Sphingomonas</taxon>
    </lineage>
</organism>
<dbReference type="SUPFAM" id="SSF53383">
    <property type="entry name" value="PLP-dependent transferases"/>
    <property type="match status" value="1"/>
</dbReference>
<evidence type="ECO:0000256" key="1">
    <source>
        <dbReference type="ARBA" id="ARBA00001933"/>
    </source>
</evidence>
<dbReference type="PANTHER" id="PTHR42885">
    <property type="entry name" value="HISTIDINOL-PHOSPHATE AMINOTRANSFERASE-RELATED"/>
    <property type="match status" value="1"/>
</dbReference>
<sequence>MDGPATDFSRHGGRLDDAMRAWPHAPRPWLDLSTGINPVAWVPPAYLAIDPGPLPTVAALRTLEAAAAAHFGVAAERVAAVPGSEVALRLIRAIGLPGPVVCARPSYGTHVEVAARQAPAAALLADGGIAGTLLLANPNNPDGRVLEADDLLRRAHAQAAAGGWLAVDEAFADVSAGSSIGARIGADAPVVVFRSFGKFFGLAGVRLGFVIAPEPVLVRLRGLLGDWPVSAQAIAWGTAAYADAAWIGATRSWLAEQAAALDALLARHGLTARGECPLFRLIEHDDAGGLFARLAGAGILVRPFAAEPRWLRFGLPGDAAAMSRLDAALG</sequence>
<evidence type="ECO:0000256" key="2">
    <source>
        <dbReference type="ARBA" id="ARBA00022898"/>
    </source>
</evidence>
<proteinExistence type="predicted"/>
<dbReference type="GO" id="GO:0030170">
    <property type="term" value="F:pyridoxal phosphate binding"/>
    <property type="evidence" value="ECO:0007669"/>
    <property type="project" value="InterPro"/>
</dbReference>
<dbReference type="EMBL" id="FOZG01000001">
    <property type="protein sequence ID" value="SFR76376.1"/>
    <property type="molecule type" value="Genomic_DNA"/>
</dbReference>
<evidence type="ECO:0000259" key="3">
    <source>
        <dbReference type="Pfam" id="PF00155"/>
    </source>
</evidence>
<dbReference type="RefSeq" id="WP_093313506.1">
    <property type="nucleotide sequence ID" value="NZ_FOZG01000001.1"/>
</dbReference>
<dbReference type="InterPro" id="IPR015422">
    <property type="entry name" value="PyrdxlP-dep_Trfase_small"/>
</dbReference>
<comment type="cofactor">
    <cofactor evidence="1">
        <name>pyridoxal 5'-phosphate</name>
        <dbReference type="ChEBI" id="CHEBI:597326"/>
    </cofactor>
</comment>
<dbReference type="Gene3D" id="3.40.640.10">
    <property type="entry name" value="Type I PLP-dependent aspartate aminotransferase-like (Major domain)"/>
    <property type="match status" value="1"/>
</dbReference>
<evidence type="ECO:0000313" key="4">
    <source>
        <dbReference type="EMBL" id="SFR76376.1"/>
    </source>
</evidence>